<feature type="transmembrane region" description="Helical" evidence="1">
    <location>
        <begin position="210"/>
        <end position="231"/>
    </location>
</feature>
<keyword evidence="1" id="KW-0472">Membrane</keyword>
<evidence type="ECO:0000256" key="2">
    <source>
        <dbReference type="SAM" id="SignalP"/>
    </source>
</evidence>
<dbReference type="Proteomes" id="UP001162131">
    <property type="component" value="Unassembled WGS sequence"/>
</dbReference>
<proteinExistence type="predicted"/>
<sequence length="372" mass="42656">MILQNILPAVLCVLALICCIIEATLTEKLQNSGADFTTLIQSNNRSSTNEIFKIISTYSMYILLISGMFCYTSIDHKIGTFAIISEVLALWMSDIMKMHYSHPRPFWWNSDVEGIICGRGWGAPSGHALMVAAVVGYFAGEFVKNNKEKALAVSIGAIIIVLVDFDRVYVGVHFYFQVIHGNIMGFCIAFLLLNDKIRGYIKRSFGDKKFVLIVNFVFGILWMWGILLYLYRDPDWDKDWSNNFSSDCSGDLTKTDSMREACRESTFILFLAGFWVGKHFLTQIPASYTWKTFIYGTLFFIPALIIDQCLEYLTKTYGDFLTTFICFSIIRFISGFVISFVIPLIVFKIINWKKIDYERTLNNPNNFSERYV</sequence>
<feature type="transmembrane region" description="Helical" evidence="1">
    <location>
        <begin position="51"/>
        <end position="71"/>
    </location>
</feature>
<dbReference type="CDD" id="cd01610">
    <property type="entry name" value="PAP2_like"/>
    <property type="match status" value="1"/>
</dbReference>
<feature type="transmembrane region" description="Helical" evidence="1">
    <location>
        <begin position="120"/>
        <end position="138"/>
    </location>
</feature>
<dbReference type="EMBL" id="CAJZBQ010000051">
    <property type="protein sequence ID" value="CAG9330574.1"/>
    <property type="molecule type" value="Genomic_DNA"/>
</dbReference>
<dbReference type="AlphaFoldDB" id="A0AAU9JX60"/>
<evidence type="ECO:0000259" key="3">
    <source>
        <dbReference type="SMART" id="SM00014"/>
    </source>
</evidence>
<protein>
    <recommendedName>
        <fullName evidence="3">Phosphatidic acid phosphatase type 2/haloperoxidase domain-containing protein</fullName>
    </recommendedName>
</protein>
<feature type="signal peptide" evidence="2">
    <location>
        <begin position="1"/>
        <end position="26"/>
    </location>
</feature>
<name>A0AAU9JX60_9CILI</name>
<dbReference type="PANTHER" id="PTHR14969:SF13">
    <property type="entry name" value="AT30094P"/>
    <property type="match status" value="1"/>
</dbReference>
<accession>A0AAU9JX60</accession>
<feature type="domain" description="Phosphatidic acid phosphatase type 2/haloperoxidase" evidence="3">
    <location>
        <begin position="78"/>
        <end position="193"/>
    </location>
</feature>
<feature type="chain" id="PRO_5043325403" description="Phosphatidic acid phosphatase type 2/haloperoxidase domain-containing protein" evidence="2">
    <location>
        <begin position="27"/>
        <end position="372"/>
    </location>
</feature>
<feature type="transmembrane region" description="Helical" evidence="1">
    <location>
        <begin position="150"/>
        <end position="168"/>
    </location>
</feature>
<dbReference type="InterPro" id="IPR036938">
    <property type="entry name" value="PAP2/HPO_sf"/>
</dbReference>
<reference evidence="4" key="1">
    <citation type="submission" date="2021-09" db="EMBL/GenBank/DDBJ databases">
        <authorList>
            <consortium name="AG Swart"/>
            <person name="Singh M."/>
            <person name="Singh A."/>
            <person name="Seah K."/>
            <person name="Emmerich C."/>
        </authorList>
    </citation>
    <scope>NUCLEOTIDE SEQUENCE</scope>
    <source>
        <strain evidence="4">ATCC30299</strain>
    </source>
</reference>
<keyword evidence="1" id="KW-0812">Transmembrane</keyword>
<dbReference type="Gene3D" id="1.20.144.10">
    <property type="entry name" value="Phosphatidic acid phosphatase type 2/haloperoxidase"/>
    <property type="match status" value="1"/>
</dbReference>
<organism evidence="4 5">
    <name type="scientific">Blepharisma stoltei</name>
    <dbReference type="NCBI Taxonomy" id="1481888"/>
    <lineage>
        <taxon>Eukaryota</taxon>
        <taxon>Sar</taxon>
        <taxon>Alveolata</taxon>
        <taxon>Ciliophora</taxon>
        <taxon>Postciliodesmatophora</taxon>
        <taxon>Heterotrichea</taxon>
        <taxon>Heterotrichida</taxon>
        <taxon>Blepharismidae</taxon>
        <taxon>Blepharisma</taxon>
    </lineage>
</organism>
<feature type="transmembrane region" description="Helical" evidence="1">
    <location>
        <begin position="78"/>
        <end position="100"/>
    </location>
</feature>
<dbReference type="Pfam" id="PF01569">
    <property type="entry name" value="PAP2"/>
    <property type="match status" value="1"/>
</dbReference>
<feature type="transmembrane region" description="Helical" evidence="1">
    <location>
        <begin position="320"/>
        <end position="347"/>
    </location>
</feature>
<keyword evidence="5" id="KW-1185">Reference proteome</keyword>
<feature type="transmembrane region" description="Helical" evidence="1">
    <location>
        <begin position="293"/>
        <end position="314"/>
    </location>
</feature>
<keyword evidence="1" id="KW-1133">Transmembrane helix</keyword>
<dbReference type="SMART" id="SM00014">
    <property type="entry name" value="acidPPc"/>
    <property type="match status" value="1"/>
</dbReference>
<gene>
    <name evidence="4" type="ORF">BSTOLATCC_MIC51156</name>
</gene>
<evidence type="ECO:0000313" key="4">
    <source>
        <dbReference type="EMBL" id="CAG9330574.1"/>
    </source>
</evidence>
<evidence type="ECO:0000256" key="1">
    <source>
        <dbReference type="SAM" id="Phobius"/>
    </source>
</evidence>
<dbReference type="PANTHER" id="PTHR14969">
    <property type="entry name" value="SPHINGOSINE-1-PHOSPHATE PHOSPHOHYDROLASE"/>
    <property type="match status" value="1"/>
</dbReference>
<keyword evidence="2" id="KW-0732">Signal</keyword>
<dbReference type="InterPro" id="IPR000326">
    <property type="entry name" value="PAP2/HPO"/>
</dbReference>
<evidence type="ECO:0000313" key="5">
    <source>
        <dbReference type="Proteomes" id="UP001162131"/>
    </source>
</evidence>
<dbReference type="SUPFAM" id="SSF48317">
    <property type="entry name" value="Acid phosphatase/Vanadium-dependent haloperoxidase"/>
    <property type="match status" value="1"/>
</dbReference>
<feature type="transmembrane region" description="Helical" evidence="1">
    <location>
        <begin position="174"/>
        <end position="194"/>
    </location>
</feature>
<comment type="caution">
    <text evidence="4">The sequence shown here is derived from an EMBL/GenBank/DDBJ whole genome shotgun (WGS) entry which is preliminary data.</text>
</comment>